<dbReference type="AlphaFoldDB" id="A0A0X8X7K6"/>
<dbReference type="KEGG" id="mgot:MgSA37_03088"/>
<accession>A0A0X8X7K6</accession>
<dbReference type="OrthoDB" id="709269at2"/>
<sequence>MNYTEFAEKIKGIPSSYEAYKARGLDDVFIRKQIQEYQIMRKKDAVIMDNDDEIIKLINVFDLTGLSIGMVNFLYQPLVAQEEVVFFGKFETDDLVLYNPNGEIRCYEEQSEHLMYKCAKNGSMFLDALFEAGCFLEKCGLDDDLYNNEQIAQEMAEYCSELAGGKQYKDFYSVMFS</sequence>
<gene>
    <name evidence="1" type="ORF">MgSA37_03088</name>
</gene>
<organism evidence="1 2">
    <name type="scientific">Mucilaginibacter gotjawali</name>
    <dbReference type="NCBI Taxonomy" id="1550579"/>
    <lineage>
        <taxon>Bacteria</taxon>
        <taxon>Pseudomonadati</taxon>
        <taxon>Bacteroidota</taxon>
        <taxon>Sphingobacteriia</taxon>
        <taxon>Sphingobacteriales</taxon>
        <taxon>Sphingobacteriaceae</taxon>
        <taxon>Mucilaginibacter</taxon>
    </lineage>
</organism>
<keyword evidence="2" id="KW-1185">Reference proteome</keyword>
<dbReference type="Proteomes" id="UP000218263">
    <property type="component" value="Chromosome"/>
</dbReference>
<dbReference type="EMBL" id="AP017313">
    <property type="protein sequence ID" value="BAU54909.1"/>
    <property type="molecule type" value="Genomic_DNA"/>
</dbReference>
<evidence type="ECO:0000313" key="1">
    <source>
        <dbReference type="EMBL" id="BAU54909.1"/>
    </source>
</evidence>
<reference evidence="1 2" key="1">
    <citation type="submission" date="2015-12" db="EMBL/GenBank/DDBJ databases">
        <title>Genome sequence of Mucilaginibacter gotjawali.</title>
        <authorList>
            <person name="Lee J.S."/>
            <person name="Lee K.C."/>
            <person name="Kim K.K."/>
            <person name="Lee B.W."/>
        </authorList>
    </citation>
    <scope>NUCLEOTIDE SEQUENCE [LARGE SCALE GENOMIC DNA]</scope>
    <source>
        <strain evidence="1 2">SA3-7</strain>
    </source>
</reference>
<evidence type="ECO:0000313" key="2">
    <source>
        <dbReference type="Proteomes" id="UP000218263"/>
    </source>
</evidence>
<name>A0A0X8X7K6_9SPHI</name>
<proteinExistence type="predicted"/>
<dbReference type="RefSeq" id="WP_096353030.1">
    <property type="nucleotide sequence ID" value="NZ_AP017313.1"/>
</dbReference>
<protein>
    <submittedName>
        <fullName evidence="1">Uncharacterized protein</fullName>
    </submittedName>
</protein>